<dbReference type="InterPro" id="IPR015507">
    <property type="entry name" value="rRNA-MeTfrase_E"/>
</dbReference>
<keyword evidence="2 11" id="KW-0489">Methyltransferase</keyword>
<reference evidence="14" key="2">
    <citation type="submission" date="2020-01" db="EMBL/GenBank/DDBJ databases">
        <authorList>
            <person name="Campanaro S."/>
        </authorList>
    </citation>
    <scope>NUCLEOTIDE SEQUENCE</scope>
    <source>
        <strain evidence="14">AS06rmzACSIP_7</strain>
    </source>
</reference>
<dbReference type="STRING" id="909663.GCA_000512235_00989"/>
<keyword evidence="11" id="KW-0963">Cytoplasm</keyword>
<name>A0A351TZT2_9BACT</name>
<gene>
    <name evidence="11" type="primary">rlmE</name>
    <name evidence="11" type="synonym">ftsJ</name>
    <name evidence="11" type="synonym">rrmJ</name>
    <name evidence="14" type="ORF">GXY80_05740</name>
</gene>
<feature type="binding site" evidence="11">
    <location>
        <position position="51"/>
    </location>
    <ligand>
        <name>S-adenosyl-L-methionine</name>
        <dbReference type="ChEBI" id="CHEBI:59789"/>
    </ligand>
</feature>
<dbReference type="PANTHER" id="PTHR10920:SF18">
    <property type="entry name" value="RRNA METHYLTRANSFERASE 2, MITOCHONDRIAL"/>
    <property type="match status" value="1"/>
</dbReference>
<protein>
    <recommendedName>
        <fullName evidence="7 11">Ribosomal RNA large subunit methyltransferase E</fullName>
        <ecNumber evidence="6 11">2.1.1.166</ecNumber>
    </recommendedName>
    <alternativeName>
        <fullName evidence="9 11">23S rRNA Um2552 methyltransferase</fullName>
    </alternativeName>
    <alternativeName>
        <fullName evidence="8 11">rRNA (uridine-2'-O-)-methyltransferase</fullName>
    </alternativeName>
</protein>
<evidence type="ECO:0000256" key="1">
    <source>
        <dbReference type="ARBA" id="ARBA00022552"/>
    </source>
</evidence>
<evidence type="ECO:0000256" key="11">
    <source>
        <dbReference type="HAMAP-Rule" id="MF_01547"/>
    </source>
</evidence>
<evidence type="ECO:0000313" key="14">
    <source>
        <dbReference type="EMBL" id="NLW34972.1"/>
    </source>
</evidence>
<dbReference type="HAMAP" id="MF_01547">
    <property type="entry name" value="RNA_methyltr_E"/>
    <property type="match status" value="1"/>
</dbReference>
<evidence type="ECO:0000256" key="7">
    <source>
        <dbReference type="ARBA" id="ARBA00041129"/>
    </source>
</evidence>
<dbReference type="AlphaFoldDB" id="A0A351TZT2"/>
<dbReference type="InterPro" id="IPR050082">
    <property type="entry name" value="RNA_methyltr_RlmE"/>
</dbReference>
<organism evidence="14 15">
    <name type="scientific">Syntrophorhabdus aromaticivorans</name>
    <dbReference type="NCBI Taxonomy" id="328301"/>
    <lineage>
        <taxon>Bacteria</taxon>
        <taxon>Pseudomonadati</taxon>
        <taxon>Thermodesulfobacteriota</taxon>
        <taxon>Syntrophorhabdia</taxon>
        <taxon>Syntrophorhabdales</taxon>
        <taxon>Syntrophorhabdaceae</taxon>
        <taxon>Syntrophorhabdus</taxon>
    </lineage>
</organism>
<evidence type="ECO:0000256" key="12">
    <source>
        <dbReference type="PIRSR" id="PIRSR005461-1"/>
    </source>
</evidence>
<comment type="catalytic activity">
    <reaction evidence="10 11">
        <text>uridine(2552) in 23S rRNA + S-adenosyl-L-methionine = 2'-O-methyluridine(2552) in 23S rRNA + S-adenosyl-L-homocysteine + H(+)</text>
        <dbReference type="Rhea" id="RHEA:42720"/>
        <dbReference type="Rhea" id="RHEA-COMP:10202"/>
        <dbReference type="Rhea" id="RHEA-COMP:10203"/>
        <dbReference type="ChEBI" id="CHEBI:15378"/>
        <dbReference type="ChEBI" id="CHEBI:57856"/>
        <dbReference type="ChEBI" id="CHEBI:59789"/>
        <dbReference type="ChEBI" id="CHEBI:65315"/>
        <dbReference type="ChEBI" id="CHEBI:74478"/>
        <dbReference type="EC" id="2.1.1.166"/>
    </reaction>
</comment>
<keyword evidence="3 11" id="KW-0808">Transferase</keyword>
<evidence type="ECO:0000259" key="13">
    <source>
        <dbReference type="Pfam" id="PF01728"/>
    </source>
</evidence>
<feature type="binding site" evidence="11">
    <location>
        <position position="71"/>
    </location>
    <ligand>
        <name>S-adenosyl-L-methionine</name>
        <dbReference type="ChEBI" id="CHEBI:59789"/>
    </ligand>
</feature>
<dbReference type="Pfam" id="PF01728">
    <property type="entry name" value="FtsJ"/>
    <property type="match status" value="1"/>
</dbReference>
<dbReference type="InterPro" id="IPR029063">
    <property type="entry name" value="SAM-dependent_MTases_sf"/>
</dbReference>
<dbReference type="GO" id="GO:0005737">
    <property type="term" value="C:cytoplasm"/>
    <property type="evidence" value="ECO:0007669"/>
    <property type="project" value="UniProtKB-SubCell"/>
</dbReference>
<feature type="binding site" evidence="11">
    <location>
        <position position="113"/>
    </location>
    <ligand>
        <name>S-adenosyl-L-methionine</name>
        <dbReference type="ChEBI" id="CHEBI:59789"/>
    </ligand>
</feature>
<evidence type="ECO:0000313" key="15">
    <source>
        <dbReference type="Proteomes" id="UP000777265"/>
    </source>
</evidence>
<evidence type="ECO:0000256" key="8">
    <source>
        <dbReference type="ARBA" id="ARBA00041995"/>
    </source>
</evidence>
<keyword evidence="1 11" id="KW-0698">rRNA processing</keyword>
<comment type="function">
    <text evidence="5 11">Specifically methylates the uridine in position 2552 of 23S rRNA at the 2'-O position of the ribose in the fully assembled 50S ribosomal subunit.</text>
</comment>
<evidence type="ECO:0000256" key="2">
    <source>
        <dbReference type="ARBA" id="ARBA00022603"/>
    </source>
</evidence>
<comment type="caution">
    <text evidence="14">The sequence shown here is derived from an EMBL/GenBank/DDBJ whole genome shotgun (WGS) entry which is preliminary data.</text>
</comment>
<dbReference type="EC" id="2.1.1.166" evidence="6 11"/>
<reference evidence="14" key="1">
    <citation type="journal article" date="2020" name="Biotechnol. Biofuels">
        <title>New insights from the biogas microbiome by comprehensive genome-resolved metagenomics of nearly 1600 species originating from multiple anaerobic digesters.</title>
        <authorList>
            <person name="Campanaro S."/>
            <person name="Treu L."/>
            <person name="Rodriguez-R L.M."/>
            <person name="Kovalovszki A."/>
            <person name="Ziels R.M."/>
            <person name="Maus I."/>
            <person name="Zhu X."/>
            <person name="Kougias P.G."/>
            <person name="Basile A."/>
            <person name="Luo G."/>
            <person name="Schluter A."/>
            <person name="Konstantinidis K.T."/>
            <person name="Angelidaki I."/>
        </authorList>
    </citation>
    <scope>NUCLEOTIDE SEQUENCE</scope>
    <source>
        <strain evidence="14">AS06rmzACSIP_7</strain>
    </source>
</reference>
<comment type="subcellular location">
    <subcellularLocation>
        <location evidence="11">Cytoplasm</location>
    </subcellularLocation>
</comment>
<feature type="binding site" evidence="11">
    <location>
        <position position="53"/>
    </location>
    <ligand>
        <name>S-adenosyl-L-methionine</name>
        <dbReference type="ChEBI" id="CHEBI:59789"/>
    </ligand>
</feature>
<feature type="binding site" evidence="11">
    <location>
        <position position="89"/>
    </location>
    <ligand>
        <name>S-adenosyl-L-methionine</name>
        <dbReference type="ChEBI" id="CHEBI:59789"/>
    </ligand>
</feature>
<dbReference type="Proteomes" id="UP000777265">
    <property type="component" value="Unassembled WGS sequence"/>
</dbReference>
<sequence length="197" mass="21533">MSRFVLKDTYFKKAKQDGYRARSAYKLKEIQTRFRLIKKGDRVLDLGCAPGSFLQVLSGIVGPGGYVVGIDVLPTQPLPFRNVVALTCNILDPGLGELLASHAPHGFDAVTCDISPNLSGIKEVDDKNIRDVYDAVRQVVAANLKKEGGFAMKSFFSENLKGIQDDLKGMFKAVSIFKPVASRSVSSEIYLVCTGKK</sequence>
<comment type="similarity">
    <text evidence="11">Belongs to the class I-like SAM-binding methyltransferase superfamily. RNA methyltransferase RlmE family.</text>
</comment>
<dbReference type="InterPro" id="IPR002877">
    <property type="entry name" value="RNA_MeTrfase_FtsJ_dom"/>
</dbReference>
<evidence type="ECO:0000256" key="5">
    <source>
        <dbReference type="ARBA" id="ARBA00037569"/>
    </source>
</evidence>
<dbReference type="SUPFAM" id="SSF53335">
    <property type="entry name" value="S-adenosyl-L-methionine-dependent methyltransferases"/>
    <property type="match status" value="1"/>
</dbReference>
<evidence type="ECO:0000256" key="9">
    <source>
        <dbReference type="ARBA" id="ARBA00042745"/>
    </source>
</evidence>
<dbReference type="Gene3D" id="3.40.50.150">
    <property type="entry name" value="Vaccinia Virus protein VP39"/>
    <property type="match status" value="1"/>
</dbReference>
<dbReference type="GO" id="GO:0008650">
    <property type="term" value="F:rRNA (uridine-2'-O-)-methyltransferase activity"/>
    <property type="evidence" value="ECO:0007669"/>
    <property type="project" value="UniProtKB-UniRule"/>
</dbReference>
<evidence type="ECO:0000256" key="3">
    <source>
        <dbReference type="ARBA" id="ARBA00022679"/>
    </source>
</evidence>
<evidence type="ECO:0000256" key="10">
    <source>
        <dbReference type="ARBA" id="ARBA00048970"/>
    </source>
</evidence>
<feature type="active site" description="Proton acceptor" evidence="11 12">
    <location>
        <position position="153"/>
    </location>
</feature>
<dbReference type="EMBL" id="JAAYEE010000097">
    <property type="protein sequence ID" value="NLW34972.1"/>
    <property type="molecule type" value="Genomic_DNA"/>
</dbReference>
<feature type="domain" description="Ribosomal RNA methyltransferase FtsJ" evidence="13">
    <location>
        <begin position="19"/>
        <end position="196"/>
    </location>
</feature>
<evidence type="ECO:0000256" key="6">
    <source>
        <dbReference type="ARBA" id="ARBA00038861"/>
    </source>
</evidence>
<dbReference type="PANTHER" id="PTHR10920">
    <property type="entry name" value="RIBOSOMAL RNA METHYLTRANSFERASE"/>
    <property type="match status" value="1"/>
</dbReference>
<accession>A0A351TZT2</accession>
<proteinExistence type="inferred from homology"/>
<evidence type="ECO:0000256" key="4">
    <source>
        <dbReference type="ARBA" id="ARBA00022691"/>
    </source>
</evidence>
<dbReference type="PIRSF" id="PIRSF005461">
    <property type="entry name" value="23S_rRNA_mtase"/>
    <property type="match status" value="1"/>
</dbReference>
<keyword evidence="4 11" id="KW-0949">S-adenosyl-L-methionine</keyword>